<feature type="region of interest" description="Disordered" evidence="1">
    <location>
        <begin position="158"/>
        <end position="199"/>
    </location>
</feature>
<keyword evidence="4" id="KW-1185">Reference proteome</keyword>
<name>A0ABU7PKQ0_9ACTN</name>
<dbReference type="Proteomes" id="UP001344658">
    <property type="component" value="Unassembled WGS sequence"/>
</dbReference>
<evidence type="ECO:0000256" key="2">
    <source>
        <dbReference type="SAM" id="Phobius"/>
    </source>
</evidence>
<comment type="caution">
    <text evidence="3">The sequence shown here is derived from an EMBL/GenBank/DDBJ whole genome shotgun (WGS) entry which is preliminary data.</text>
</comment>
<feature type="compositionally biased region" description="Pro residues" evidence="1">
    <location>
        <begin position="164"/>
        <end position="184"/>
    </location>
</feature>
<keyword evidence="2" id="KW-0472">Membrane</keyword>
<organism evidence="3 4">
    <name type="scientific">Actinacidiphila polyblastidii</name>
    <dbReference type="NCBI Taxonomy" id="3110430"/>
    <lineage>
        <taxon>Bacteria</taxon>
        <taxon>Bacillati</taxon>
        <taxon>Actinomycetota</taxon>
        <taxon>Actinomycetes</taxon>
        <taxon>Kitasatosporales</taxon>
        <taxon>Streptomycetaceae</taxon>
        <taxon>Actinacidiphila</taxon>
    </lineage>
</organism>
<reference evidence="3 4" key="1">
    <citation type="submission" date="2023-12" db="EMBL/GenBank/DDBJ databases">
        <title>Streptomyces sp. V4-01.</title>
        <authorList>
            <person name="Somphong A."/>
            <person name="Phongsopitanun W."/>
        </authorList>
    </citation>
    <scope>NUCLEOTIDE SEQUENCE [LARGE SCALE GENOMIC DNA]</scope>
    <source>
        <strain evidence="3 4">V4-01</strain>
    </source>
</reference>
<keyword evidence="2" id="KW-1133">Transmembrane helix</keyword>
<evidence type="ECO:0000313" key="3">
    <source>
        <dbReference type="EMBL" id="MEE4546268.1"/>
    </source>
</evidence>
<sequence length="264" mass="27331">MTEERFTRRTVTVVMAVIAALAFVFSFGNVWALALRLGVPHPIAPLVAPMVDLSVVRLPVALRFLALHGVTENELKAGTRLLHLCGLLTLALNTAEPLLTGRYGRACLDTVAPLLLLGWGRVGPSFLAQFHTLTQPPPPPEAAAEPVRIPAAETVPAGAFAPATPSPAPAPVTEPAPAPDPAPVTPTVEAPEPNLAPAQASTPVAIARTTATASRPALPTALLNAARRIADTHHAEHGQLITAAQLGTRMGVALPIATAALAHL</sequence>
<accession>A0ABU7PKQ0</accession>
<protein>
    <submittedName>
        <fullName evidence="3">SpdA protein</fullName>
    </submittedName>
</protein>
<evidence type="ECO:0000313" key="4">
    <source>
        <dbReference type="Proteomes" id="UP001344658"/>
    </source>
</evidence>
<dbReference type="RefSeq" id="WP_330799971.1">
    <property type="nucleotide sequence ID" value="NZ_JAZEWV010000042.1"/>
</dbReference>
<proteinExistence type="predicted"/>
<dbReference type="EMBL" id="JAZEWV010000042">
    <property type="protein sequence ID" value="MEE4546268.1"/>
    <property type="molecule type" value="Genomic_DNA"/>
</dbReference>
<evidence type="ECO:0000256" key="1">
    <source>
        <dbReference type="SAM" id="MobiDB-lite"/>
    </source>
</evidence>
<gene>
    <name evidence="3" type="ORF">V2S66_30445</name>
</gene>
<keyword evidence="2" id="KW-0812">Transmembrane</keyword>
<feature type="transmembrane region" description="Helical" evidence="2">
    <location>
        <begin position="12"/>
        <end position="34"/>
    </location>
</feature>